<reference evidence="1 4" key="1">
    <citation type="submission" date="2015-03" db="EMBL/GenBank/DDBJ databases">
        <title>Genomic characterization of Dehalococcoides mccartyi strain 11a5, an unusal plasmid-containing chloroethene dechlorinator.</title>
        <authorList>
            <person name="Zhao S."/>
            <person name="Ding C."/>
            <person name="He J."/>
        </authorList>
    </citation>
    <scope>NUCLEOTIDE SEQUENCE [LARGE SCALE GENOMIC DNA]</scope>
    <source>
        <strain evidence="1 4">11a5</strain>
    </source>
</reference>
<evidence type="ECO:0000313" key="6">
    <source>
        <dbReference type="Proteomes" id="UP000249146"/>
    </source>
</evidence>
<reference evidence="5 6" key="2">
    <citation type="submission" date="2018-05" db="EMBL/GenBank/DDBJ databases">
        <title>Draft genome sequences of Dehalococcoides mccartyi strains RC and KS.</title>
        <authorList>
            <person name="Higgins S.A."/>
            <person name="Padilla-Crespo E."/>
            <person name="Loeffler F.E."/>
        </authorList>
    </citation>
    <scope>NUCLEOTIDE SEQUENCE [LARGE SCALE GENOMIC DNA]</scope>
    <source>
        <strain evidence="3 5">KS</strain>
        <strain evidence="2 6">RC</strain>
    </source>
</reference>
<dbReference type="EMBL" id="CP011127">
    <property type="protein sequence ID" value="AMU86496.1"/>
    <property type="molecule type" value="Genomic_DNA"/>
</dbReference>
<dbReference type="PATRIC" id="fig|61435.13.peg.702"/>
<organism evidence="1 4">
    <name type="scientific">Dehalococcoides mccartyi</name>
    <dbReference type="NCBI Taxonomy" id="61435"/>
    <lineage>
        <taxon>Bacteria</taxon>
        <taxon>Bacillati</taxon>
        <taxon>Chloroflexota</taxon>
        <taxon>Dehalococcoidia</taxon>
        <taxon>Dehalococcoidales</taxon>
        <taxon>Dehalococcoidaceae</taxon>
        <taxon>Dehalococcoides</taxon>
    </lineage>
</organism>
<dbReference type="AlphaFoldDB" id="A0A142V9I3"/>
<dbReference type="EMBL" id="QGLC01000009">
    <property type="protein sequence ID" value="RAL69649.1"/>
    <property type="molecule type" value="Genomic_DNA"/>
</dbReference>
<gene>
    <name evidence="3" type="ORF">C1G86_0703</name>
    <name evidence="2" type="ORF">C1G87_0704</name>
    <name evidence="1" type="ORF">Dm11a5_0670</name>
</gene>
<sequence>MGYNINSKIQADSTGGNIPQGRLDIEVFAIKENLVQIFQGLGAVMPHTGIKQIEPDKLISLRGW</sequence>
<evidence type="ECO:0000313" key="1">
    <source>
        <dbReference type="EMBL" id="AMU86496.1"/>
    </source>
</evidence>
<evidence type="ECO:0000313" key="4">
    <source>
        <dbReference type="Proteomes" id="UP000076394"/>
    </source>
</evidence>
<dbReference type="Proteomes" id="UP000248786">
    <property type="component" value="Unassembled WGS sequence"/>
</dbReference>
<dbReference type="Proteomes" id="UP000249146">
    <property type="component" value="Unassembled WGS sequence"/>
</dbReference>
<accession>A0A142V9I3</accession>
<proteinExistence type="predicted"/>
<dbReference type="Proteomes" id="UP000076394">
    <property type="component" value="Chromosome"/>
</dbReference>
<evidence type="ECO:0000313" key="5">
    <source>
        <dbReference type="Proteomes" id="UP000248786"/>
    </source>
</evidence>
<name>A0A142V9I3_9CHLR</name>
<protein>
    <submittedName>
        <fullName evidence="1">Uncharacterized protein</fullName>
    </submittedName>
</protein>
<evidence type="ECO:0000313" key="3">
    <source>
        <dbReference type="EMBL" id="RAL70975.1"/>
    </source>
</evidence>
<dbReference type="EMBL" id="QGLD01000008">
    <property type="protein sequence ID" value="RAL70975.1"/>
    <property type="molecule type" value="Genomic_DNA"/>
</dbReference>
<evidence type="ECO:0000313" key="2">
    <source>
        <dbReference type="EMBL" id="RAL69649.1"/>
    </source>
</evidence>